<dbReference type="PANTHER" id="PTHR24159">
    <property type="match status" value="1"/>
</dbReference>
<evidence type="ECO:0000313" key="3">
    <source>
        <dbReference type="Proteomes" id="UP001470230"/>
    </source>
</evidence>
<comment type="caution">
    <text evidence="2">The sequence shown here is derived from an EMBL/GenBank/DDBJ whole genome shotgun (WGS) entry which is preliminary data.</text>
</comment>
<dbReference type="SUPFAM" id="SSF48403">
    <property type="entry name" value="Ankyrin repeat"/>
    <property type="match status" value="1"/>
</dbReference>
<organism evidence="2 3">
    <name type="scientific">Tritrichomonas musculus</name>
    <dbReference type="NCBI Taxonomy" id="1915356"/>
    <lineage>
        <taxon>Eukaryota</taxon>
        <taxon>Metamonada</taxon>
        <taxon>Parabasalia</taxon>
        <taxon>Tritrichomonadida</taxon>
        <taxon>Tritrichomonadidae</taxon>
        <taxon>Tritrichomonas</taxon>
    </lineage>
</organism>
<protein>
    <recommendedName>
        <fullName evidence="4">DUF3447 domain-containing protein</fullName>
    </recommendedName>
</protein>
<sequence length="380" mass="45906">MQEYIEKKKEFYDSLLEFLENIEYDVDYFQGFIKIIKQEKLEDDCQEFEEFLRLLNNIINYHHRNENFIIKVEQIFDYFSVFILKNFTNLSIFNIFKNNKIVLYILITRKIIVLDNDIIKVLFLENDSLTKNICQFFFPEIQQVVKESLPIEYLVVGKKKIEKIEKDLLSQDENIFNNFDQKRKIGENDSYICSLIRQDSIEEFVSYVNRTNYSISSEIKYSIFETNLFLIESNPTLIEYAAFFGSIQIFQYLKFNGVELNSNLWKYSIHSQNSELIHFLEISQILPPNKQYEECLKESIKCHHNDIANYIENNFITENELYQKEDFFSMILCYRNFSFFPSEFGKSDEFFYLCKYNYNKLVKLFLETKAEYFISYDNVY</sequence>
<evidence type="ECO:0000313" key="2">
    <source>
        <dbReference type="EMBL" id="KAK8842031.1"/>
    </source>
</evidence>
<dbReference type="EMBL" id="JAPFFF010000039">
    <property type="protein sequence ID" value="KAK8842031.1"/>
    <property type="molecule type" value="Genomic_DNA"/>
</dbReference>
<name>A0ABR2H854_9EUKA</name>
<proteinExistence type="predicted"/>
<evidence type="ECO:0008006" key="4">
    <source>
        <dbReference type="Google" id="ProtNLM"/>
    </source>
</evidence>
<dbReference type="InterPro" id="IPR036770">
    <property type="entry name" value="Ankyrin_rpt-contain_sf"/>
</dbReference>
<dbReference type="EMBL" id="JAPFFF010000233">
    <property type="protein sequence ID" value="KAK8835121.1"/>
    <property type="molecule type" value="Genomic_DNA"/>
</dbReference>
<evidence type="ECO:0000313" key="1">
    <source>
        <dbReference type="EMBL" id="KAK8835121.1"/>
    </source>
</evidence>
<gene>
    <name evidence="1" type="ORF">M9Y10_018070</name>
    <name evidence="2" type="ORF">M9Y10_026248</name>
</gene>
<dbReference type="PANTHER" id="PTHR24159:SF5">
    <property type="entry name" value="ANK_REP_REGION DOMAIN-CONTAINING PROTEIN"/>
    <property type="match status" value="1"/>
</dbReference>
<keyword evidence="3" id="KW-1185">Reference proteome</keyword>
<accession>A0ABR2H854</accession>
<reference evidence="2 3" key="1">
    <citation type="submission" date="2024-04" db="EMBL/GenBank/DDBJ databases">
        <title>Tritrichomonas musculus Genome.</title>
        <authorList>
            <person name="Alves-Ferreira E."/>
            <person name="Grigg M."/>
            <person name="Lorenzi H."/>
            <person name="Galac M."/>
        </authorList>
    </citation>
    <scope>NUCLEOTIDE SEQUENCE [LARGE SCALE GENOMIC DNA]</scope>
    <source>
        <strain evidence="2 3">EAF2021</strain>
    </source>
</reference>
<dbReference type="Proteomes" id="UP001470230">
    <property type="component" value="Unassembled WGS sequence"/>
</dbReference>